<dbReference type="CDD" id="cd19941">
    <property type="entry name" value="TIL"/>
    <property type="match status" value="1"/>
</dbReference>
<sequence>TGGPSASPQEITTATSQRAAASRLSWLQKWREKWENFRNSAWPPTKWLPRWPWQPKKQRCNKTNEVYKRCASGNCAEEMCFLRKIYSLCPKNCGYGCYCKEGYCRNLLKECVPL</sequence>
<name>A0A1E1WXX6_9ACAR</name>
<accession>A0A1E1WXX6</accession>
<evidence type="ECO:0000259" key="1">
    <source>
        <dbReference type="Pfam" id="PF01826"/>
    </source>
</evidence>
<feature type="non-terminal residue" evidence="2">
    <location>
        <position position="1"/>
    </location>
</feature>
<dbReference type="EMBL" id="GFAC01007356">
    <property type="protein sequence ID" value="JAT91832.1"/>
    <property type="molecule type" value="mRNA"/>
</dbReference>
<dbReference type="InterPro" id="IPR002919">
    <property type="entry name" value="TIL_dom"/>
</dbReference>
<dbReference type="AlphaFoldDB" id="A0A1E1WXX6"/>
<feature type="domain" description="TIL" evidence="1">
    <location>
        <begin position="62"/>
        <end position="113"/>
    </location>
</feature>
<proteinExistence type="evidence at transcript level"/>
<organism evidence="2">
    <name type="scientific">Amblyomma aureolatum</name>
    <dbReference type="NCBI Taxonomy" id="187763"/>
    <lineage>
        <taxon>Eukaryota</taxon>
        <taxon>Metazoa</taxon>
        <taxon>Ecdysozoa</taxon>
        <taxon>Arthropoda</taxon>
        <taxon>Chelicerata</taxon>
        <taxon>Arachnida</taxon>
        <taxon>Acari</taxon>
        <taxon>Parasitiformes</taxon>
        <taxon>Ixodida</taxon>
        <taxon>Ixodoidea</taxon>
        <taxon>Ixodidae</taxon>
        <taxon>Amblyomminae</taxon>
        <taxon>Amblyomma</taxon>
    </lineage>
</organism>
<dbReference type="Pfam" id="PF01826">
    <property type="entry name" value="TIL"/>
    <property type="match status" value="1"/>
</dbReference>
<evidence type="ECO:0000313" key="2">
    <source>
        <dbReference type="EMBL" id="JAT91832.1"/>
    </source>
</evidence>
<reference evidence="2" key="1">
    <citation type="journal article" date="2017" name="Front. Cell. Infect. Microbiol.">
        <title>The Distinct Transcriptional Response of the Midgut of Amblyomma sculptum and Amblyomma aureolatum Ticks to Rickettsia rickettsii Correlates to Their Differences in Susceptibility to Infection.</title>
        <authorList>
            <person name="Martins L.A."/>
            <person name="Galletti M.F.B.M."/>
            <person name="Ribeiro J.M."/>
            <person name="Fujita A."/>
            <person name="Costa F.B."/>
            <person name="Labruna M.B."/>
            <person name="Daffre S."/>
            <person name="Fogaca A.C."/>
        </authorList>
    </citation>
    <scope>NUCLEOTIDE SEQUENCE</scope>
</reference>
<feature type="non-terminal residue" evidence="2">
    <location>
        <position position="114"/>
    </location>
</feature>
<protein>
    <recommendedName>
        <fullName evidence="1">TIL domain-containing protein</fullName>
    </recommendedName>
</protein>
<dbReference type="Gene3D" id="2.10.25.10">
    <property type="entry name" value="Laminin"/>
    <property type="match status" value="1"/>
</dbReference>